<evidence type="ECO:0000313" key="4">
    <source>
        <dbReference type="Proteomes" id="UP000471633"/>
    </source>
</evidence>
<reference evidence="3" key="2">
    <citation type="journal article" date="2019" name="Gigascience">
        <title>High-quality Schistosoma haematobium genome achieved by single-molecule and long-range sequencing.</title>
        <authorList>
            <person name="Stroehlein A.J."/>
            <person name="Korhonen P.K."/>
            <person name="Chong T.M."/>
            <person name="Lim Y.L."/>
            <person name="Chan K.G."/>
            <person name="Webster B."/>
            <person name="Rollinson D."/>
            <person name="Brindley P.J."/>
            <person name="Gasser R.B."/>
            <person name="Young N.D."/>
        </authorList>
    </citation>
    <scope>NUCLEOTIDE SEQUENCE</scope>
</reference>
<name>A0A922IHJ0_SCHHA</name>
<dbReference type="FunFam" id="3.30.70.270:FF:000020">
    <property type="entry name" value="Transposon Tf2-6 polyprotein-like Protein"/>
    <property type="match status" value="1"/>
</dbReference>
<feature type="domain" description="Reverse transcriptase/retrotransposon-derived protein RNase H-like" evidence="2">
    <location>
        <begin position="102"/>
        <end position="198"/>
    </location>
</feature>
<dbReference type="CTD" id="75576500"/>
<proteinExistence type="predicted"/>
<comment type="caution">
    <text evidence="3">The sequence shown here is derived from an EMBL/GenBank/DDBJ whole genome shotgun (WGS) entry which is preliminary data.</text>
</comment>
<reference evidence="3" key="4">
    <citation type="journal article" date="2022" name="PLoS Pathog.">
        <title>Chromosome-level genome of Schistosoma haematobium underpins genome-wide explorations of molecular variation.</title>
        <authorList>
            <person name="Stroehlein A.J."/>
            <person name="Korhonen P.K."/>
            <person name="Lee V.V."/>
            <person name="Ralph S.A."/>
            <person name="Mentink-Kane M."/>
            <person name="You H."/>
            <person name="McManus D.P."/>
            <person name="Tchuente L.T."/>
            <person name="Stothard J.R."/>
            <person name="Kaur P."/>
            <person name="Dudchenko O."/>
            <person name="Aiden E.L."/>
            <person name="Yang B."/>
            <person name="Yang H."/>
            <person name="Emery A.M."/>
            <person name="Webster B.L."/>
            <person name="Brindley P.J."/>
            <person name="Rollinson D."/>
            <person name="Chang B.C.H."/>
            <person name="Gasser R.B."/>
            <person name="Young N.D."/>
        </authorList>
    </citation>
    <scope>NUCLEOTIDE SEQUENCE</scope>
</reference>
<reference evidence="3" key="1">
    <citation type="journal article" date="2012" name="Nat. Genet.">
        <title>Whole-genome sequence of Schistosoma haematobium.</title>
        <authorList>
            <person name="Young N.D."/>
            <person name="Jex A.R."/>
            <person name="Li B."/>
            <person name="Liu S."/>
            <person name="Yang L."/>
            <person name="Xiong Z."/>
            <person name="Li Y."/>
            <person name="Cantacessi C."/>
            <person name="Hall R.S."/>
            <person name="Xu X."/>
            <person name="Chen F."/>
            <person name="Wu X."/>
            <person name="Zerlotini A."/>
            <person name="Oliveira G."/>
            <person name="Hofmann A."/>
            <person name="Zhang G."/>
            <person name="Fang X."/>
            <person name="Kang Y."/>
            <person name="Campbell B.E."/>
            <person name="Loukas A."/>
            <person name="Ranganathan S."/>
            <person name="Rollinson D."/>
            <person name="Rinaldi G."/>
            <person name="Brindley P.J."/>
            <person name="Yang H."/>
            <person name="Wang J."/>
            <person name="Wang J."/>
            <person name="Gasser R.B."/>
        </authorList>
    </citation>
    <scope>NUCLEOTIDE SEQUENCE</scope>
</reference>
<evidence type="ECO:0000259" key="2">
    <source>
        <dbReference type="Pfam" id="PF17919"/>
    </source>
</evidence>
<dbReference type="CDD" id="cd09274">
    <property type="entry name" value="RNase_HI_RT_Ty3"/>
    <property type="match status" value="1"/>
</dbReference>
<dbReference type="InterPro" id="IPR043502">
    <property type="entry name" value="DNA/RNA_pol_sf"/>
</dbReference>
<gene>
    <name evidence="3" type="ORF">MS3_00000752</name>
</gene>
<dbReference type="AlphaFoldDB" id="A0A922IHJ0"/>
<dbReference type="Gene3D" id="3.30.70.270">
    <property type="match status" value="1"/>
</dbReference>
<dbReference type="SUPFAM" id="SSF56672">
    <property type="entry name" value="DNA/RNA polymerases"/>
    <property type="match status" value="1"/>
</dbReference>
<dbReference type="Pfam" id="PF17919">
    <property type="entry name" value="RT_RNaseH_2"/>
    <property type="match status" value="1"/>
</dbReference>
<evidence type="ECO:0000313" key="3">
    <source>
        <dbReference type="EMBL" id="KAH9579146.1"/>
    </source>
</evidence>
<sequence>MHLYSRDDKFHALFEKFPTLTKPLEESPSVTNRVVHHIVTRGPPCEDKVRVIREYNVPSSLKELKAFLGLVNFYRRFIPHAAERLRPSTDLLRGNPRKLELNDTARTSFSEIKTALAQVTLLARPNPSATLSIAVDASNFAMGAVMQQNISGSWQPLEFFSRRLTPTETRYSAFGRELLAAYCAIKHFRHAVEGRQFILFTDHKPLAYALNTKPDRYSPR</sequence>
<protein>
    <recommendedName>
        <fullName evidence="2">Reverse transcriptase/retrotransposon-derived protein RNase H-like domain-containing protein</fullName>
    </recommendedName>
</protein>
<dbReference type="InterPro" id="IPR041577">
    <property type="entry name" value="RT_RNaseH_2"/>
</dbReference>
<keyword evidence="1" id="KW-0511">Multifunctional enzyme</keyword>
<dbReference type="Proteomes" id="UP000471633">
    <property type="component" value="Unassembled WGS sequence"/>
</dbReference>
<accession>A0A922IHJ0</accession>
<reference evidence="3" key="3">
    <citation type="submission" date="2021-06" db="EMBL/GenBank/DDBJ databases">
        <title>Chromosome-level genome assembly for S. haematobium.</title>
        <authorList>
            <person name="Stroehlein A.J."/>
        </authorList>
    </citation>
    <scope>NUCLEOTIDE SEQUENCE</scope>
</reference>
<dbReference type="KEGG" id="shx:MS3_00000752"/>
<dbReference type="EMBL" id="AMPZ03000008">
    <property type="protein sequence ID" value="KAH9579146.1"/>
    <property type="molecule type" value="Genomic_DNA"/>
</dbReference>
<keyword evidence="4" id="KW-1185">Reference proteome</keyword>
<dbReference type="RefSeq" id="XP_051064185.1">
    <property type="nucleotide sequence ID" value="XM_051208398.1"/>
</dbReference>
<dbReference type="GeneID" id="75576500"/>
<dbReference type="InterPro" id="IPR043128">
    <property type="entry name" value="Rev_trsase/Diguanyl_cyclase"/>
</dbReference>
<organism evidence="3 4">
    <name type="scientific">Schistosoma haematobium</name>
    <name type="common">Blood fluke</name>
    <dbReference type="NCBI Taxonomy" id="6185"/>
    <lineage>
        <taxon>Eukaryota</taxon>
        <taxon>Metazoa</taxon>
        <taxon>Spiralia</taxon>
        <taxon>Lophotrochozoa</taxon>
        <taxon>Platyhelminthes</taxon>
        <taxon>Trematoda</taxon>
        <taxon>Digenea</taxon>
        <taxon>Strigeidida</taxon>
        <taxon>Schistosomatoidea</taxon>
        <taxon>Schistosomatidae</taxon>
        <taxon>Schistosoma</taxon>
    </lineage>
</organism>
<dbReference type="InterPro" id="IPR050951">
    <property type="entry name" value="Retrovirus_Pol_polyprotein"/>
</dbReference>
<dbReference type="PANTHER" id="PTHR37984:SF5">
    <property type="entry name" value="PROTEIN NYNRIN-LIKE"/>
    <property type="match status" value="1"/>
</dbReference>
<dbReference type="GO" id="GO:0003824">
    <property type="term" value="F:catalytic activity"/>
    <property type="evidence" value="ECO:0007669"/>
    <property type="project" value="UniProtKB-KW"/>
</dbReference>
<dbReference type="PANTHER" id="PTHR37984">
    <property type="entry name" value="PROTEIN CBG26694"/>
    <property type="match status" value="1"/>
</dbReference>
<evidence type="ECO:0000256" key="1">
    <source>
        <dbReference type="ARBA" id="ARBA00023268"/>
    </source>
</evidence>